<proteinExistence type="predicted"/>
<dbReference type="InterPro" id="IPR001791">
    <property type="entry name" value="Laminin_G"/>
</dbReference>
<evidence type="ECO:0000256" key="1">
    <source>
        <dbReference type="PROSITE-ProRule" id="PRU00122"/>
    </source>
</evidence>
<comment type="caution">
    <text evidence="1">Lacks conserved residue(s) required for the propagation of feature annotation.</text>
</comment>
<dbReference type="InterPro" id="IPR013320">
    <property type="entry name" value="ConA-like_dom_sf"/>
</dbReference>
<organism evidence="3 4">
    <name type="scientific">Teladorsagia circumcincta</name>
    <name type="common">Brown stomach worm</name>
    <name type="synonym">Ostertagia circumcincta</name>
    <dbReference type="NCBI Taxonomy" id="45464"/>
    <lineage>
        <taxon>Eukaryota</taxon>
        <taxon>Metazoa</taxon>
        <taxon>Ecdysozoa</taxon>
        <taxon>Nematoda</taxon>
        <taxon>Chromadorea</taxon>
        <taxon>Rhabditida</taxon>
        <taxon>Rhabditina</taxon>
        <taxon>Rhabditomorpha</taxon>
        <taxon>Strongyloidea</taxon>
        <taxon>Trichostrongylidae</taxon>
        <taxon>Teladorsagia</taxon>
    </lineage>
</organism>
<dbReference type="SUPFAM" id="SSF49899">
    <property type="entry name" value="Concanavalin A-like lectins/glucanases"/>
    <property type="match status" value="1"/>
</dbReference>
<name>A0A2G9U6W6_TELCI</name>
<dbReference type="CDD" id="cd00110">
    <property type="entry name" value="LamG"/>
    <property type="match status" value="1"/>
</dbReference>
<dbReference type="EMBL" id="KZ348566">
    <property type="protein sequence ID" value="PIO66017.1"/>
    <property type="molecule type" value="Genomic_DNA"/>
</dbReference>
<feature type="domain" description="Laminin G" evidence="2">
    <location>
        <begin position="1"/>
        <end position="88"/>
    </location>
</feature>
<dbReference type="AlphaFoldDB" id="A0A2G9U6W6"/>
<accession>A0A2G9U6W6</accession>
<dbReference type="OrthoDB" id="26719at2759"/>
<dbReference type="Proteomes" id="UP000230423">
    <property type="component" value="Unassembled WGS sequence"/>
</dbReference>
<dbReference type="Gene3D" id="2.60.120.200">
    <property type="match status" value="1"/>
</dbReference>
<gene>
    <name evidence="3" type="ORF">TELCIR_12289</name>
</gene>
<evidence type="ECO:0000313" key="3">
    <source>
        <dbReference type="EMBL" id="PIO66017.1"/>
    </source>
</evidence>
<sequence>MSLFTWESADSLHWLHLYIQDGKFVGEIVNGGETAQVMTDSIYNDGRWHTIYWEADDLGMRLRVDGKTTEMNATLILPNAHQWTIGQS</sequence>
<reference evidence="3 4" key="1">
    <citation type="submission" date="2015-09" db="EMBL/GenBank/DDBJ databases">
        <title>Draft genome of the parasitic nematode Teladorsagia circumcincta isolate WARC Sus (inbred).</title>
        <authorList>
            <person name="Mitreva M."/>
        </authorList>
    </citation>
    <scope>NUCLEOTIDE SEQUENCE [LARGE SCALE GENOMIC DNA]</scope>
    <source>
        <strain evidence="3 4">S</strain>
    </source>
</reference>
<dbReference type="Pfam" id="PF02210">
    <property type="entry name" value="Laminin_G_2"/>
    <property type="match status" value="1"/>
</dbReference>
<protein>
    <recommendedName>
        <fullName evidence="2">Laminin G domain-containing protein</fullName>
    </recommendedName>
</protein>
<keyword evidence="4" id="KW-1185">Reference proteome</keyword>
<evidence type="ECO:0000259" key="2">
    <source>
        <dbReference type="PROSITE" id="PS50025"/>
    </source>
</evidence>
<evidence type="ECO:0000313" key="4">
    <source>
        <dbReference type="Proteomes" id="UP000230423"/>
    </source>
</evidence>
<dbReference type="PROSITE" id="PS50025">
    <property type="entry name" value="LAM_G_DOMAIN"/>
    <property type="match status" value="1"/>
</dbReference>